<protein>
    <submittedName>
        <fullName evidence="3">Uncharacterized protein</fullName>
    </submittedName>
</protein>
<reference evidence="3" key="1">
    <citation type="submission" date="2015-08" db="EMBL/GenBank/DDBJ databases">
        <authorList>
            <person name="Babu N.S."/>
            <person name="Beckwith C.J."/>
            <person name="Beseler K.G."/>
            <person name="Brison A."/>
            <person name="Carone J.V."/>
            <person name="Caskin T.P."/>
            <person name="Diamond M."/>
            <person name="Durham M.E."/>
            <person name="Foxe J.M."/>
            <person name="Go M."/>
            <person name="Henderson B.A."/>
            <person name="Jones I.B."/>
            <person name="McGettigan J.A."/>
            <person name="Micheletti S.J."/>
            <person name="Nasrallah M.E."/>
            <person name="Ortiz D."/>
            <person name="Piller C.R."/>
            <person name="Privatt S.R."/>
            <person name="Schneider S.L."/>
            <person name="Sharp S."/>
            <person name="Smith T.C."/>
            <person name="Stanton J.D."/>
            <person name="Ullery H.E."/>
            <person name="Wilson R.J."/>
            <person name="Serrano M.G."/>
            <person name="Buck G."/>
            <person name="Lee V."/>
            <person name="Wang Y."/>
            <person name="Carvalho R."/>
            <person name="Voegtly L."/>
            <person name="Shi R."/>
            <person name="Duckworth R."/>
            <person name="Johnson A."/>
            <person name="Loviza R."/>
            <person name="Walstead R."/>
            <person name="Shah Z."/>
            <person name="Kiflezghi M."/>
            <person name="Wade K."/>
            <person name="Ball S.L."/>
            <person name="Bradley K.W."/>
            <person name="Asai D.J."/>
            <person name="Bowman C.A."/>
            <person name="Russell D.A."/>
            <person name="Pope W.H."/>
            <person name="Jacobs-Sera D."/>
            <person name="Hendrix R.W."/>
            <person name="Hatfull G.F."/>
        </authorList>
    </citation>
    <scope>NUCLEOTIDE SEQUENCE [LARGE SCALE GENOMIC DNA]</scope>
</reference>
<dbReference type="EMBL" id="LN877954">
    <property type="protein sequence ID" value="CUV07698.1"/>
    <property type="molecule type" value="Genomic_DNA"/>
</dbReference>
<accession>A0A0S4TJY2</accession>
<feature type="region of interest" description="Disordered" evidence="2">
    <location>
        <begin position="1187"/>
        <end position="1206"/>
    </location>
</feature>
<dbReference type="VEuPathDB" id="CryptoDB:Chro.80179"/>
<name>A0A0S4TJY2_CRYHO</name>
<dbReference type="VEuPathDB" id="CryptoDB:GY17_00000579"/>
<feature type="compositionally biased region" description="Basic and acidic residues" evidence="2">
    <location>
        <begin position="8"/>
        <end position="20"/>
    </location>
</feature>
<dbReference type="Gene3D" id="1.10.287.1490">
    <property type="match status" value="1"/>
</dbReference>
<evidence type="ECO:0000256" key="2">
    <source>
        <dbReference type="SAM" id="MobiDB-lite"/>
    </source>
</evidence>
<dbReference type="VEuPathDB" id="CryptoDB:ChTU502y2012_388g0155"/>
<feature type="coiled-coil region" evidence="1">
    <location>
        <begin position="949"/>
        <end position="1138"/>
    </location>
</feature>
<keyword evidence="1" id="KW-0175">Coiled coil</keyword>
<gene>
    <name evidence="3" type="ORF">CHUDEA8_1520</name>
</gene>
<feature type="coiled-coil region" evidence="1">
    <location>
        <begin position="744"/>
        <end position="920"/>
    </location>
</feature>
<feature type="region of interest" description="Disordered" evidence="2">
    <location>
        <begin position="136"/>
        <end position="208"/>
    </location>
</feature>
<feature type="coiled-coil region" evidence="1">
    <location>
        <begin position="631"/>
        <end position="710"/>
    </location>
</feature>
<feature type="compositionally biased region" description="Basic and acidic residues" evidence="2">
    <location>
        <begin position="172"/>
        <end position="193"/>
    </location>
</feature>
<feature type="compositionally biased region" description="Polar residues" evidence="2">
    <location>
        <begin position="66"/>
        <end position="95"/>
    </location>
</feature>
<dbReference type="VEuPathDB" id="CryptoDB:CHUDEA8_1520"/>
<organism evidence="3">
    <name type="scientific">Cryptosporidium hominis</name>
    <dbReference type="NCBI Taxonomy" id="237895"/>
    <lineage>
        <taxon>Eukaryota</taxon>
        <taxon>Sar</taxon>
        <taxon>Alveolata</taxon>
        <taxon>Apicomplexa</taxon>
        <taxon>Conoidasida</taxon>
        <taxon>Coccidia</taxon>
        <taxon>Eucoccidiorida</taxon>
        <taxon>Eimeriorina</taxon>
        <taxon>Cryptosporidiidae</taxon>
        <taxon>Cryptosporidium</taxon>
    </lineage>
</organism>
<feature type="region of interest" description="Disordered" evidence="2">
    <location>
        <begin position="47"/>
        <end position="95"/>
    </location>
</feature>
<sequence length="1206" mass="139934">MLKKIFGKKNEEGEDGVKPVKANLGEENKFYYNKELKSWVVRGEEHLVEQKQNLPPPPPKRPTTTDSGTRTESMASFSSGSQSTGIRKNLYTSTPGLNIMKNSKEQIGGIIPAVGFNSSNANATLFGPVGTPNNNNFIDNLDNQSGNLEPGKYNPKDLNEKQGIQEQIQVRSDSKEPRRTSIQGKEPEGEHLELSPSSFEGYSGEISGFGRHLQEDQNISVPSSSYTNFTNQSSANTISITNRVLPPIPSLPNAAISNRDLTYGVSQRRASVQDSPLSFISTPNVIQNPKDTLGEKMEETSTSQNQYIHQEISGKQVCQEFDYNNIGISIQGLNEQQENMMMESMRNQVEESKMNSTISNLESDQTEILYTQNDMRQRQRIRPLSQRSAASNGVSGLIEKNEQIDVIKEKMDINWNKASSGGEVVNHRVSNTPKMESSILELISFFGFKYDEKSQKLLDNFEYNENMNINEQHYSAQKEEKRSLTQVCIDIKENKLKQMNFLVGKVFKSLQDSSTEYDSLLEMILNIGNITNKTFQEISGTVNTIMSNSDEIEKELIKTRGLYLDLVKKYKAIYKQYETDMITLRSELENEKNMNITNSKEFEEKLKRVQDEFSSNEASNNELLHQYYSYIQDLQHRFEEMQENMQGKDLKIKISEEEIQKLKSEIEELRIKLEEKKREFMLASEKLEGYERENQRLRESNEELISLSKLNEENSKQERIVLIEEHKQELELMEKFSREQDEHINQLQKSIGDLSEERSELLNQSEQLRNEIMIIKAQVENLVEEKSKIEEEVLTLSSQNQDKSSRIIELESMIGTESQRMETVSREMEELKGLKSQMEQKIEEIEKEKIQIESELRLEKESSVENFEKLSKELEEMTLKSQSLMEASKDEMESERRKLKEELESKTEEYNKHINWLESEISRVDEEWRTRQTHIEANYEQLYAQYMDLSSREGELGTLQERVNELESEKVNRNEYISELETKLNESQNDNRVSELEERLKKIEIQNQDNSDKLKESEEEILRGKMSISELEARLESETGRNKSLSDEVESLQNSNGTYLARIEELERRLESTEQYKDYMCKLEQRTLELESSLEVKCKEYDSLEEQHNKLINENKELERLNSHENNHQMKLENEKLKETNEAVYIKLEAFSRDIDMLNNQLEWVRRYSPQVYEAMLENTYQYSASSFGSNPNNPGAEHEISDIAL</sequence>
<feature type="region of interest" description="Disordered" evidence="2">
    <location>
        <begin position="1"/>
        <end position="20"/>
    </location>
</feature>
<feature type="compositionally biased region" description="Polar residues" evidence="2">
    <location>
        <begin position="162"/>
        <end position="171"/>
    </location>
</feature>
<evidence type="ECO:0000313" key="3">
    <source>
        <dbReference type="EMBL" id="CUV07698.1"/>
    </source>
</evidence>
<dbReference type="Proteomes" id="UP000199752">
    <property type="component" value="Chromosome 8"/>
</dbReference>
<evidence type="ECO:0000256" key="1">
    <source>
        <dbReference type="SAM" id="Coils"/>
    </source>
</evidence>
<feature type="compositionally biased region" description="Basic and acidic residues" evidence="2">
    <location>
        <begin position="1197"/>
        <end position="1206"/>
    </location>
</feature>
<proteinExistence type="predicted"/>
<dbReference type="AlphaFoldDB" id="A0A0S4TJY2"/>